<dbReference type="Pfam" id="PF02739">
    <property type="entry name" value="5_3_exonuc_N"/>
    <property type="match status" value="1"/>
</dbReference>
<dbReference type="PANTHER" id="PTHR42646">
    <property type="entry name" value="FLAP ENDONUCLEASE XNI"/>
    <property type="match status" value="1"/>
</dbReference>
<dbReference type="SMART" id="SM00279">
    <property type="entry name" value="HhH2"/>
    <property type="match status" value="1"/>
</dbReference>
<evidence type="ECO:0000259" key="6">
    <source>
        <dbReference type="SMART" id="SM00475"/>
    </source>
</evidence>
<dbReference type="Pfam" id="PF01367">
    <property type="entry name" value="5_3_exonuc"/>
    <property type="match status" value="1"/>
</dbReference>
<evidence type="ECO:0000313" key="8">
    <source>
        <dbReference type="Proteomes" id="UP000812267"/>
    </source>
</evidence>
<name>A0ABS6DRM6_9MOLU</name>
<keyword evidence="8" id="KW-1185">Reference proteome</keyword>
<evidence type="ECO:0000256" key="1">
    <source>
        <dbReference type="ARBA" id="ARBA00022722"/>
    </source>
</evidence>
<dbReference type="PANTHER" id="PTHR42646:SF2">
    <property type="entry name" value="5'-3' EXONUCLEASE FAMILY PROTEIN"/>
    <property type="match status" value="1"/>
</dbReference>
<keyword evidence="3" id="KW-0238">DNA-binding</keyword>
<dbReference type="EMBL" id="JAHMHK010000001">
    <property type="protein sequence ID" value="MBU4693451.1"/>
    <property type="molecule type" value="Genomic_DNA"/>
</dbReference>
<dbReference type="InterPro" id="IPR008918">
    <property type="entry name" value="HhH2"/>
</dbReference>
<evidence type="ECO:0000256" key="4">
    <source>
        <dbReference type="ARBA" id="ARBA00049957"/>
    </source>
</evidence>
<keyword evidence="1" id="KW-0540">Nuclease</keyword>
<sequence length="294" mass="33580">MNMEKFLLIDGNFLLFQSFYASYHPSRSIMTDMNGKTTNGVHVFLMTLHKILEYINPQYLFIAFDAHGKTYRHDLYDDYKAGRTKAPEIIFEQFAIIKEILTSLNIKWFEQVGDEADDLIATLSKIKDVDKYIYSKDQDLLQLVCEDTSVIFKNKEGDFDLYTKDNFEQIHNIKPSQIPDLKGLAGDTSDNIKGVAGIGKVGALKLINTYGSIEEIYRNIDKIKGATKQKLINGQDDALFCKKLTILNTNVSMNTELSFYSCSKIDLNIGLEVMKKYSLNTAFSKWLSFLTKET</sequence>
<gene>
    <name evidence="7" type="ORF">KQ878_00940</name>
</gene>
<keyword evidence="7" id="KW-0269">Exonuclease</keyword>
<dbReference type="InterPro" id="IPR020046">
    <property type="entry name" value="5-3_exonucl_a-hlix_arch_N"/>
</dbReference>
<evidence type="ECO:0000313" key="7">
    <source>
        <dbReference type="EMBL" id="MBU4693451.1"/>
    </source>
</evidence>
<dbReference type="SMART" id="SM00475">
    <property type="entry name" value="53EXOc"/>
    <property type="match status" value="1"/>
</dbReference>
<comment type="function">
    <text evidence="4">5'-3' exonuclease acting preferentially on double-stranded DNA.</text>
</comment>
<protein>
    <recommendedName>
        <fullName evidence="5">5'-3' exonuclease</fullName>
    </recommendedName>
</protein>
<dbReference type="CDD" id="cd09898">
    <property type="entry name" value="H3TH_53EXO"/>
    <property type="match status" value="1"/>
</dbReference>
<accession>A0ABS6DRM6</accession>
<organism evidence="7 8">
    <name type="scientific">Mycoplasma zalophidermidis</name>
    <dbReference type="NCBI Taxonomy" id="398174"/>
    <lineage>
        <taxon>Bacteria</taxon>
        <taxon>Bacillati</taxon>
        <taxon>Mycoplasmatota</taxon>
        <taxon>Mollicutes</taxon>
        <taxon>Mycoplasmataceae</taxon>
        <taxon>Mycoplasma</taxon>
    </lineage>
</organism>
<dbReference type="InterPro" id="IPR038969">
    <property type="entry name" value="FEN"/>
</dbReference>
<evidence type="ECO:0000256" key="3">
    <source>
        <dbReference type="ARBA" id="ARBA00023125"/>
    </source>
</evidence>
<reference evidence="7" key="1">
    <citation type="submission" date="2021-06" db="EMBL/GenBank/DDBJ databases">
        <title>Novel Mycoplasma species detected in California sea lions (Zalophus californianus) from the USA.</title>
        <authorList>
            <person name="Volokhov D.V."/>
            <person name="Furtak V.A."/>
            <person name="Zagorodnyaya T.A."/>
        </authorList>
    </citation>
    <scope>NUCLEOTIDE SEQUENCE [LARGE SCALE GENOMIC DNA]</scope>
    <source>
        <strain evidence="7">CSL 4779</strain>
    </source>
</reference>
<feature type="domain" description="5'-3' exonuclease" evidence="6">
    <location>
        <begin position="4"/>
        <end position="263"/>
    </location>
</feature>
<dbReference type="GO" id="GO:0004527">
    <property type="term" value="F:exonuclease activity"/>
    <property type="evidence" value="ECO:0007669"/>
    <property type="project" value="UniProtKB-KW"/>
</dbReference>
<dbReference type="InterPro" id="IPR020045">
    <property type="entry name" value="DNA_polI_H3TH"/>
</dbReference>
<dbReference type="Proteomes" id="UP000812267">
    <property type="component" value="Unassembled WGS sequence"/>
</dbReference>
<comment type="caution">
    <text evidence="7">The sequence shown here is derived from an EMBL/GenBank/DDBJ whole genome shotgun (WGS) entry which is preliminary data.</text>
</comment>
<evidence type="ECO:0000256" key="2">
    <source>
        <dbReference type="ARBA" id="ARBA00022801"/>
    </source>
</evidence>
<dbReference type="CDD" id="cd09859">
    <property type="entry name" value="PIN_53EXO"/>
    <property type="match status" value="1"/>
</dbReference>
<dbReference type="InterPro" id="IPR002421">
    <property type="entry name" value="5-3_exonuclease"/>
</dbReference>
<proteinExistence type="predicted"/>
<keyword evidence="2" id="KW-0378">Hydrolase</keyword>
<evidence type="ECO:0000256" key="5">
    <source>
        <dbReference type="ARBA" id="ARBA00050026"/>
    </source>
</evidence>